<dbReference type="EMBL" id="CAACVI010000004">
    <property type="protein sequence ID" value="VEN73114.1"/>
    <property type="molecule type" value="Genomic_DNA"/>
</dbReference>
<proteinExistence type="inferred from homology"/>
<dbReference type="PANTHER" id="PTHR43820">
    <property type="entry name" value="HIGH-AFFINITY BRANCHED-CHAIN AMINO ACID TRANSPORT ATP-BINDING PROTEIN LIVF"/>
    <property type="match status" value="1"/>
</dbReference>
<dbReference type="Pfam" id="PF00005">
    <property type="entry name" value="ABC_tran"/>
    <property type="match status" value="1"/>
</dbReference>
<dbReference type="InterPro" id="IPR017871">
    <property type="entry name" value="ABC_transporter-like_CS"/>
</dbReference>
<dbReference type="InterPro" id="IPR052156">
    <property type="entry name" value="BCAA_Transport_ATP-bd_LivF"/>
</dbReference>
<evidence type="ECO:0000313" key="7">
    <source>
        <dbReference type="EMBL" id="VEN73114.1"/>
    </source>
</evidence>
<feature type="domain" description="ABC transporter" evidence="6">
    <location>
        <begin position="2"/>
        <end position="232"/>
    </location>
</feature>
<sequence length="232" mass="25014">MLEVKKIHTCYGLSHILFDVSLKVEKGETVCLMGRNGAGKSAAMKSVMGIAPPESGSILFKGKEIAGEKPHKIARMGIGYVPGDRRVFADLTVGENLEISERAGAGGKEWDKAAALDFFPALKAIDSRKASFLSGGEQQMLAIGRALVTNPDFLLLDEPAEGLAPIVVETLIQRIGLLKKRGMTILLAEQNLKAALALSDRGYVMENGRVRAAGPIEELEKDPEIRKKYLGV</sequence>
<reference evidence="7" key="1">
    <citation type="submission" date="2019-01" db="EMBL/GenBank/DDBJ databases">
        <authorList>
            <consortium name="Genoscope - CEA"/>
            <person name="William W."/>
        </authorList>
    </citation>
    <scope>NUCLEOTIDE SEQUENCE</scope>
    <source>
        <strain evidence="7">CR-1</strain>
    </source>
</reference>
<dbReference type="Gene3D" id="3.40.50.300">
    <property type="entry name" value="P-loop containing nucleotide triphosphate hydrolases"/>
    <property type="match status" value="1"/>
</dbReference>
<dbReference type="PROSITE" id="PS00211">
    <property type="entry name" value="ABC_TRANSPORTER_1"/>
    <property type="match status" value="1"/>
</dbReference>
<keyword evidence="2" id="KW-0813">Transport</keyword>
<keyword evidence="5" id="KW-0029">Amino-acid transport</keyword>
<dbReference type="GO" id="GO:0016887">
    <property type="term" value="F:ATP hydrolysis activity"/>
    <property type="evidence" value="ECO:0007669"/>
    <property type="project" value="InterPro"/>
</dbReference>
<dbReference type="InterPro" id="IPR027417">
    <property type="entry name" value="P-loop_NTPase"/>
</dbReference>
<dbReference type="GO" id="GO:0015658">
    <property type="term" value="F:branched-chain amino acid transmembrane transporter activity"/>
    <property type="evidence" value="ECO:0007669"/>
    <property type="project" value="TreeGrafter"/>
</dbReference>
<dbReference type="SUPFAM" id="SSF52540">
    <property type="entry name" value="P-loop containing nucleoside triphosphate hydrolases"/>
    <property type="match status" value="1"/>
</dbReference>
<evidence type="ECO:0000259" key="6">
    <source>
        <dbReference type="PROSITE" id="PS50893"/>
    </source>
</evidence>
<name>A0A484HD75_9BACT</name>
<dbReference type="InterPro" id="IPR003439">
    <property type="entry name" value="ABC_transporter-like_ATP-bd"/>
</dbReference>
<dbReference type="InterPro" id="IPR003593">
    <property type="entry name" value="AAA+_ATPase"/>
</dbReference>
<dbReference type="CDD" id="cd03224">
    <property type="entry name" value="ABC_TM1139_LivF_branched"/>
    <property type="match status" value="1"/>
</dbReference>
<evidence type="ECO:0000256" key="2">
    <source>
        <dbReference type="ARBA" id="ARBA00022448"/>
    </source>
</evidence>
<evidence type="ECO:0000256" key="3">
    <source>
        <dbReference type="ARBA" id="ARBA00022741"/>
    </source>
</evidence>
<dbReference type="PANTHER" id="PTHR43820:SF2">
    <property type="entry name" value="ABC TRANSPORTER ATP-BINDING PROTEIN"/>
    <property type="match status" value="1"/>
</dbReference>
<protein>
    <submittedName>
        <fullName evidence="7">Leucine/isoleucine/valine transporter subunit ATP-binding component of ABC superfamily</fullName>
    </submittedName>
</protein>
<keyword evidence="4 7" id="KW-0067">ATP-binding</keyword>
<organism evidence="7">
    <name type="scientific">uncultured Desulfobacteraceae bacterium</name>
    <dbReference type="NCBI Taxonomy" id="218296"/>
    <lineage>
        <taxon>Bacteria</taxon>
        <taxon>Pseudomonadati</taxon>
        <taxon>Thermodesulfobacteriota</taxon>
        <taxon>Desulfobacteria</taxon>
        <taxon>Desulfobacterales</taxon>
        <taxon>Desulfobacteraceae</taxon>
        <taxon>environmental samples</taxon>
    </lineage>
</organism>
<dbReference type="GO" id="GO:0005524">
    <property type="term" value="F:ATP binding"/>
    <property type="evidence" value="ECO:0007669"/>
    <property type="project" value="UniProtKB-KW"/>
</dbReference>
<dbReference type="GO" id="GO:0015807">
    <property type="term" value="P:L-amino acid transport"/>
    <property type="evidence" value="ECO:0007669"/>
    <property type="project" value="TreeGrafter"/>
</dbReference>
<evidence type="ECO:0000256" key="5">
    <source>
        <dbReference type="ARBA" id="ARBA00022970"/>
    </source>
</evidence>
<keyword evidence="3" id="KW-0547">Nucleotide-binding</keyword>
<gene>
    <name evidence="7" type="primary">livF</name>
    <name evidence="7" type="ORF">EPICR_120009</name>
</gene>
<evidence type="ECO:0000256" key="1">
    <source>
        <dbReference type="ARBA" id="ARBA00005417"/>
    </source>
</evidence>
<dbReference type="AlphaFoldDB" id="A0A484HD75"/>
<dbReference type="SMART" id="SM00382">
    <property type="entry name" value="AAA"/>
    <property type="match status" value="1"/>
</dbReference>
<dbReference type="PROSITE" id="PS50893">
    <property type="entry name" value="ABC_TRANSPORTER_2"/>
    <property type="match status" value="1"/>
</dbReference>
<comment type="similarity">
    <text evidence="1">Belongs to the ABC transporter superfamily.</text>
</comment>
<evidence type="ECO:0000256" key="4">
    <source>
        <dbReference type="ARBA" id="ARBA00022840"/>
    </source>
</evidence>
<accession>A0A484HD75</accession>